<sequence>MKILFPSLALVLLAACSQPSDPEPVGEPSGTAIPQPAPASSLDALPASPASASANDSASVLPATVPPAFRALGTEPFWSASVKGATLTYSTPESPDGIAIPVRRTERDGKAVFAGTLDGKPLELEVGAGNCSDGMSDTVYPLTVVRRIGPDIQRGCAR</sequence>
<name>Q2GAV4_NOVAD</name>
<accession>Q2GAV4</accession>
<gene>
    <name evidence="3" type="ordered locus">Saro_0572</name>
</gene>
<feature type="signal peptide" evidence="2">
    <location>
        <begin position="1"/>
        <end position="22"/>
    </location>
</feature>
<evidence type="ECO:0000313" key="3">
    <source>
        <dbReference type="EMBL" id="ABD25019.1"/>
    </source>
</evidence>
<organism evidence="3 4">
    <name type="scientific">Novosphingobium aromaticivorans (strain ATCC 700278 / DSM 12444 / CCUG 56034 / CIP 105152 / NBRC 16084 / F199)</name>
    <dbReference type="NCBI Taxonomy" id="279238"/>
    <lineage>
        <taxon>Bacteria</taxon>
        <taxon>Pseudomonadati</taxon>
        <taxon>Pseudomonadota</taxon>
        <taxon>Alphaproteobacteria</taxon>
        <taxon>Sphingomonadales</taxon>
        <taxon>Sphingomonadaceae</taxon>
        <taxon>Novosphingobium</taxon>
    </lineage>
</organism>
<evidence type="ECO:0000313" key="4">
    <source>
        <dbReference type="Proteomes" id="UP000009134"/>
    </source>
</evidence>
<dbReference type="EMBL" id="CP000248">
    <property type="protein sequence ID" value="ABD25019.1"/>
    <property type="molecule type" value="Genomic_DNA"/>
</dbReference>
<dbReference type="eggNOG" id="COG3650">
    <property type="taxonomic scope" value="Bacteria"/>
</dbReference>
<dbReference type="RefSeq" id="WP_011444233.1">
    <property type="nucleotide sequence ID" value="NC_007794.1"/>
</dbReference>
<dbReference type="Proteomes" id="UP000009134">
    <property type="component" value="Chromosome"/>
</dbReference>
<dbReference type="PROSITE" id="PS51257">
    <property type="entry name" value="PROKAR_LIPOPROTEIN"/>
    <property type="match status" value="1"/>
</dbReference>
<feature type="chain" id="PRO_5004208161" evidence="2">
    <location>
        <begin position="23"/>
        <end position="158"/>
    </location>
</feature>
<keyword evidence="4" id="KW-1185">Reference proteome</keyword>
<keyword evidence="2" id="KW-0732">Signal</keyword>
<feature type="region of interest" description="Disordered" evidence="1">
    <location>
        <begin position="19"/>
        <end position="59"/>
    </location>
</feature>
<feature type="compositionally biased region" description="Low complexity" evidence="1">
    <location>
        <begin position="38"/>
        <end position="59"/>
    </location>
</feature>
<evidence type="ECO:0000256" key="2">
    <source>
        <dbReference type="SAM" id="SignalP"/>
    </source>
</evidence>
<dbReference type="KEGG" id="nar:Saro_0572"/>
<reference evidence="4" key="1">
    <citation type="submission" date="2006-01" db="EMBL/GenBank/DDBJ databases">
        <title>Complete sequence of Novosphingobium aromaticivorans DSM 12444.</title>
        <authorList>
            <consortium name="US DOE Joint Genome Institute"/>
            <person name="Copeland A."/>
            <person name="Lucas S."/>
            <person name="Lapidus A."/>
            <person name="Barry K."/>
            <person name="Detter J.C."/>
            <person name="Glavina T."/>
            <person name="Hammon N."/>
            <person name="Israni S."/>
            <person name="Pitluck S."/>
            <person name="Chain P."/>
            <person name="Malfatti S."/>
            <person name="Shin M."/>
            <person name="Vergez L."/>
            <person name="Schmutz J."/>
            <person name="Larimer F."/>
            <person name="Land M."/>
            <person name="Kyrpides N."/>
            <person name="Ivanova N."/>
            <person name="Fredrickson J."/>
            <person name="Balkwill D."/>
            <person name="Romine M.F."/>
            <person name="Richardson P."/>
        </authorList>
    </citation>
    <scope>NUCLEOTIDE SEQUENCE [LARGE SCALE GENOMIC DNA]</scope>
    <source>
        <strain evidence="4">ATCC 700278 / DSM 12444 / CCUG 56034 / CIP 105152 / NBRC 16084 / F199</strain>
    </source>
</reference>
<dbReference type="AlphaFoldDB" id="Q2GAV4"/>
<evidence type="ECO:0000256" key="1">
    <source>
        <dbReference type="SAM" id="MobiDB-lite"/>
    </source>
</evidence>
<dbReference type="HOGENOM" id="CLU_129881_0_0_5"/>
<protein>
    <submittedName>
        <fullName evidence="3">Membrane protein-like protein</fullName>
    </submittedName>
</protein>
<dbReference type="STRING" id="279238.Saro_0572"/>
<proteinExistence type="predicted"/>